<reference evidence="12 13" key="1">
    <citation type="submission" date="2023-07" db="EMBL/GenBank/DDBJ databases">
        <title>Sorghum-associated microbial communities from plants grown in Nebraska, USA.</title>
        <authorList>
            <person name="Schachtman D."/>
        </authorList>
    </citation>
    <scope>NUCLEOTIDE SEQUENCE [LARGE SCALE GENOMIC DNA]</scope>
    <source>
        <strain evidence="12 13">BE107</strain>
    </source>
</reference>
<dbReference type="SMART" id="SM00363">
    <property type="entry name" value="S4"/>
    <property type="match status" value="1"/>
</dbReference>
<evidence type="ECO:0000313" key="12">
    <source>
        <dbReference type="EMBL" id="MDR6840953.1"/>
    </source>
</evidence>
<dbReference type="EMBL" id="JAVDTT010000001">
    <property type="protein sequence ID" value="MDR6840953.1"/>
    <property type="molecule type" value="Genomic_DNA"/>
</dbReference>
<evidence type="ECO:0000256" key="4">
    <source>
        <dbReference type="ARBA" id="ARBA00039989"/>
    </source>
</evidence>
<dbReference type="InterPro" id="IPR020103">
    <property type="entry name" value="PsdUridine_synth_cat_dom_sf"/>
</dbReference>
<dbReference type="PANTHER" id="PTHR47683">
    <property type="entry name" value="PSEUDOURIDINE SYNTHASE FAMILY PROTEIN-RELATED"/>
    <property type="match status" value="1"/>
</dbReference>
<protein>
    <recommendedName>
        <fullName evidence="4">Dual-specificity RNA pseudouridine synthase RluF</fullName>
        <ecNumber evidence="3">5.4.99.21</ecNumber>
    </recommendedName>
    <alternativeName>
        <fullName evidence="6">23S rRNA pseudouridine(2604) synthase</fullName>
    </alternativeName>
    <alternativeName>
        <fullName evidence="8">Ribosomal large subunit pseudouridine synthase F</fullName>
    </alternativeName>
    <alternativeName>
        <fullName evidence="7">rRNA pseudouridylate synthase F</fullName>
    </alternativeName>
    <alternativeName>
        <fullName evidence="9">rRNA-uridine isomerase F</fullName>
    </alternativeName>
    <alternativeName>
        <fullName evidence="5">tRNA(Tyr) pseudouridine(35) synthase</fullName>
    </alternativeName>
</protein>
<evidence type="ECO:0000256" key="8">
    <source>
        <dbReference type="ARBA" id="ARBA00042890"/>
    </source>
</evidence>
<dbReference type="GO" id="GO:0160138">
    <property type="term" value="F:23S rRNA pseudouridine(2604) synthase activity"/>
    <property type="evidence" value="ECO:0007669"/>
    <property type="project" value="UniProtKB-EC"/>
</dbReference>
<keyword evidence="12" id="KW-0413">Isomerase</keyword>
<evidence type="ECO:0000259" key="11">
    <source>
        <dbReference type="SMART" id="SM00363"/>
    </source>
</evidence>
<evidence type="ECO:0000256" key="3">
    <source>
        <dbReference type="ARBA" id="ARBA00038922"/>
    </source>
</evidence>
<evidence type="ECO:0000313" key="13">
    <source>
        <dbReference type="Proteomes" id="UP001254759"/>
    </source>
</evidence>
<evidence type="ECO:0000256" key="9">
    <source>
        <dbReference type="ARBA" id="ARBA00043147"/>
    </source>
</evidence>
<organism evidence="12 13">
    <name type="scientific">Pseudoxanthomonas sacheonensis</name>
    <dbReference type="NCBI Taxonomy" id="443615"/>
    <lineage>
        <taxon>Bacteria</taxon>
        <taxon>Pseudomonadati</taxon>
        <taxon>Pseudomonadota</taxon>
        <taxon>Gammaproteobacteria</taxon>
        <taxon>Lysobacterales</taxon>
        <taxon>Lysobacteraceae</taxon>
        <taxon>Pseudoxanthomonas</taxon>
    </lineage>
</organism>
<evidence type="ECO:0000256" key="5">
    <source>
        <dbReference type="ARBA" id="ARBA00041420"/>
    </source>
</evidence>
<dbReference type="InterPro" id="IPR050343">
    <property type="entry name" value="RsuA_PseudoU_synthase"/>
</dbReference>
<evidence type="ECO:0000256" key="7">
    <source>
        <dbReference type="ARBA" id="ARBA00042843"/>
    </source>
</evidence>
<dbReference type="CDD" id="cd00165">
    <property type="entry name" value="S4"/>
    <property type="match status" value="1"/>
</dbReference>
<dbReference type="Proteomes" id="UP001254759">
    <property type="component" value="Unassembled WGS sequence"/>
</dbReference>
<evidence type="ECO:0000256" key="1">
    <source>
        <dbReference type="ARBA" id="ARBA00036390"/>
    </source>
</evidence>
<evidence type="ECO:0000256" key="10">
    <source>
        <dbReference type="PROSITE-ProRule" id="PRU00182"/>
    </source>
</evidence>
<dbReference type="SUPFAM" id="SSF55120">
    <property type="entry name" value="Pseudouridine synthase"/>
    <property type="match status" value="1"/>
</dbReference>
<accession>A0ABU1RQA7</accession>
<evidence type="ECO:0000256" key="6">
    <source>
        <dbReference type="ARBA" id="ARBA00041697"/>
    </source>
</evidence>
<gene>
    <name evidence="12" type="ORF">J2W94_001217</name>
</gene>
<evidence type="ECO:0000256" key="2">
    <source>
        <dbReference type="ARBA" id="ARBA00036535"/>
    </source>
</evidence>
<dbReference type="InterPro" id="IPR036986">
    <property type="entry name" value="S4_RNA-bd_sf"/>
</dbReference>
<name>A0ABU1RQA7_9GAMM</name>
<dbReference type="PROSITE" id="PS50889">
    <property type="entry name" value="S4"/>
    <property type="match status" value="1"/>
</dbReference>
<dbReference type="CDD" id="cd02555">
    <property type="entry name" value="PSSA_1"/>
    <property type="match status" value="1"/>
</dbReference>
<dbReference type="SUPFAM" id="SSF55174">
    <property type="entry name" value="Alpha-L RNA-binding motif"/>
    <property type="match status" value="1"/>
</dbReference>
<dbReference type="RefSeq" id="WP_310091139.1">
    <property type="nucleotide sequence ID" value="NZ_JAVDTT010000001.1"/>
</dbReference>
<comment type="catalytic activity">
    <reaction evidence="1">
        <text>uridine(35) in tRNA(Tyr) = pseudouridine(35) in tRNA(Tyr)</text>
        <dbReference type="Rhea" id="RHEA:60556"/>
        <dbReference type="Rhea" id="RHEA-COMP:15607"/>
        <dbReference type="Rhea" id="RHEA-COMP:15608"/>
        <dbReference type="ChEBI" id="CHEBI:65314"/>
        <dbReference type="ChEBI" id="CHEBI:65315"/>
    </reaction>
</comment>
<dbReference type="Gene3D" id="3.30.2350.10">
    <property type="entry name" value="Pseudouridine synthase"/>
    <property type="match status" value="1"/>
</dbReference>
<dbReference type="InterPro" id="IPR002942">
    <property type="entry name" value="S4_RNA-bd"/>
</dbReference>
<comment type="caution">
    <text evidence="12">The sequence shown here is derived from an EMBL/GenBank/DDBJ whole genome shotgun (WGS) entry which is preliminary data.</text>
</comment>
<comment type="catalytic activity">
    <reaction evidence="2">
        <text>uridine(2604) in 23S rRNA = pseudouridine(2604) in 23S rRNA</text>
        <dbReference type="Rhea" id="RHEA:38875"/>
        <dbReference type="Rhea" id="RHEA-COMP:10093"/>
        <dbReference type="Rhea" id="RHEA-COMP:10094"/>
        <dbReference type="ChEBI" id="CHEBI:65314"/>
        <dbReference type="ChEBI" id="CHEBI:65315"/>
        <dbReference type="EC" id="5.4.99.21"/>
    </reaction>
</comment>
<proteinExistence type="predicted"/>
<keyword evidence="10" id="KW-0694">RNA-binding</keyword>
<feature type="domain" description="RNA-binding S4" evidence="11">
    <location>
        <begin position="5"/>
        <end position="59"/>
    </location>
</feature>
<dbReference type="PANTHER" id="PTHR47683:SF2">
    <property type="entry name" value="RNA-BINDING S4 DOMAIN-CONTAINING PROTEIN"/>
    <property type="match status" value="1"/>
</dbReference>
<dbReference type="Gene3D" id="3.10.290.10">
    <property type="entry name" value="RNA-binding S4 domain"/>
    <property type="match status" value="1"/>
</dbReference>
<keyword evidence="13" id="KW-1185">Reference proteome</keyword>
<sequence>MSEPVRLAKRVAEIAGCSRREADQYIQGGWVTVDGEVIDAPQHPITTQTVLIDPEADLEAAEPATLLLHKPAGIEFEATPKLATPASRTEGDDPEVRVLKRHFARLTPLMPLDTEASGLMVLSQDGRVWRRLSEDADMIEQEFVVEVDGELAPYGLPRLCDGMLYQGRALPRAKVSWQSENRLRFAIKAVRPGQLRHMCGQVGLDVLSIRRIRIGRIPLSKMPVGEWRYLPVGERF</sequence>
<dbReference type="EC" id="5.4.99.21" evidence="3"/>
<dbReference type="Pfam" id="PF01479">
    <property type="entry name" value="S4"/>
    <property type="match status" value="1"/>
</dbReference>